<organism evidence="12 13">
    <name type="scientific">Cylicocyclus nassatus</name>
    <name type="common">Nematode worm</name>
    <dbReference type="NCBI Taxonomy" id="53992"/>
    <lineage>
        <taxon>Eukaryota</taxon>
        <taxon>Metazoa</taxon>
        <taxon>Ecdysozoa</taxon>
        <taxon>Nematoda</taxon>
        <taxon>Chromadorea</taxon>
        <taxon>Rhabditida</taxon>
        <taxon>Rhabditina</taxon>
        <taxon>Rhabditomorpha</taxon>
        <taxon>Strongyloidea</taxon>
        <taxon>Strongylidae</taxon>
        <taxon>Cylicocyclus</taxon>
    </lineage>
</organism>
<comment type="subcellular location">
    <subcellularLocation>
        <location evidence="1">Cell membrane</location>
        <topology evidence="1">Multi-pass membrane protein</topology>
    </subcellularLocation>
</comment>
<comment type="caution">
    <text evidence="12">The sequence shown here is derived from an EMBL/GenBank/DDBJ whole genome shotgun (WGS) entry which is preliminary data.</text>
</comment>
<dbReference type="PANTHER" id="PTHR24229">
    <property type="entry name" value="NEUROPEPTIDES RECEPTOR"/>
    <property type="match status" value="1"/>
</dbReference>
<dbReference type="PROSITE" id="PS50262">
    <property type="entry name" value="G_PROTEIN_RECEP_F1_2"/>
    <property type="match status" value="1"/>
</dbReference>
<protein>
    <recommendedName>
        <fullName evidence="11">G-protein coupled receptors family 1 profile domain-containing protein</fullName>
    </recommendedName>
</protein>
<dbReference type="Proteomes" id="UP001176961">
    <property type="component" value="Unassembled WGS sequence"/>
</dbReference>
<comment type="similarity">
    <text evidence="9">Belongs to the G-protein coupled receptor 1 family.</text>
</comment>
<feature type="domain" description="G-protein coupled receptors family 1 profile" evidence="11">
    <location>
        <begin position="63"/>
        <end position="332"/>
    </location>
</feature>
<dbReference type="GO" id="GO:0004930">
    <property type="term" value="F:G protein-coupled receptor activity"/>
    <property type="evidence" value="ECO:0007669"/>
    <property type="project" value="UniProtKB-KW"/>
</dbReference>
<dbReference type="GO" id="GO:0042277">
    <property type="term" value="F:peptide binding"/>
    <property type="evidence" value="ECO:0007669"/>
    <property type="project" value="TreeGrafter"/>
</dbReference>
<dbReference type="AlphaFoldDB" id="A0AA36M4U9"/>
<reference evidence="12" key="1">
    <citation type="submission" date="2023-07" db="EMBL/GenBank/DDBJ databases">
        <authorList>
            <consortium name="CYATHOMIX"/>
        </authorList>
    </citation>
    <scope>NUCLEOTIDE SEQUENCE</scope>
    <source>
        <strain evidence="12">N/A</strain>
    </source>
</reference>
<feature type="transmembrane region" description="Helical" evidence="10">
    <location>
        <begin position="226"/>
        <end position="244"/>
    </location>
</feature>
<evidence type="ECO:0000259" key="11">
    <source>
        <dbReference type="PROSITE" id="PS50262"/>
    </source>
</evidence>
<dbReference type="InterPro" id="IPR000276">
    <property type="entry name" value="GPCR_Rhodpsn"/>
</dbReference>
<sequence>MEEASSNYSVGFSEEDEFLMPSMIDMSKYTSVQDVLPPPNNEDLHVVVMAISYLLLFLLGTCGNVAVLTTIYHVVRSSRASLDNTLIYVIVLSCVDFGVCLSLPFTVIDQILGFWMFGTVPCKLHAVFENFGKILSALILTAMSFDRYAGVCHPQKKFLRSRNFAITILIGLAAYALITLCPLLWSFTSREIIMFARETGYRKITRMKIEKCTVDIDSKMFTAFTIYQFVLCYCTPLILIAYFYSKLLKKLREHARTFKSSHIPLMRISLYTLAVACFYFLCWTPFWMATVFAVYLENTGDSEGTVPPLFVYIMYFIHALPFTNSAINWILYGALNGQLQQRYRGARMSTNTVTTRTPAPCKQYEKPKMNGSATYLSPPTDGMGSSGEHDADASEMVDVRLLTAHEPTYL</sequence>
<keyword evidence="4 10" id="KW-1133">Transmembrane helix</keyword>
<feature type="transmembrane region" description="Helical" evidence="10">
    <location>
        <begin position="265"/>
        <end position="289"/>
    </location>
</feature>
<evidence type="ECO:0000256" key="1">
    <source>
        <dbReference type="ARBA" id="ARBA00004651"/>
    </source>
</evidence>
<proteinExistence type="inferred from homology"/>
<dbReference type="PROSITE" id="PS00237">
    <property type="entry name" value="G_PROTEIN_RECEP_F1_1"/>
    <property type="match status" value="1"/>
</dbReference>
<dbReference type="CDD" id="cd00637">
    <property type="entry name" value="7tm_classA_rhodopsin-like"/>
    <property type="match status" value="1"/>
</dbReference>
<evidence type="ECO:0000256" key="8">
    <source>
        <dbReference type="ARBA" id="ARBA00023224"/>
    </source>
</evidence>
<dbReference type="PANTHER" id="PTHR24229:SF95">
    <property type="entry name" value="G-PROTEIN COUPLED RECEPTOR C06G4.5-RELATED"/>
    <property type="match status" value="1"/>
</dbReference>
<evidence type="ECO:0000313" key="12">
    <source>
        <dbReference type="EMBL" id="CAJ0598969.1"/>
    </source>
</evidence>
<gene>
    <name evidence="12" type="ORF">CYNAS_LOCUS10952</name>
</gene>
<keyword evidence="13" id="KW-1185">Reference proteome</keyword>
<evidence type="ECO:0000256" key="6">
    <source>
        <dbReference type="ARBA" id="ARBA00023136"/>
    </source>
</evidence>
<dbReference type="Gene3D" id="1.20.1070.10">
    <property type="entry name" value="Rhodopsin 7-helix transmembrane proteins"/>
    <property type="match status" value="1"/>
</dbReference>
<dbReference type="SUPFAM" id="SSF81321">
    <property type="entry name" value="Family A G protein-coupled receptor-like"/>
    <property type="match status" value="1"/>
</dbReference>
<feature type="transmembrane region" description="Helical" evidence="10">
    <location>
        <begin position="309"/>
        <end position="335"/>
    </location>
</feature>
<keyword evidence="2" id="KW-1003">Cell membrane</keyword>
<dbReference type="GO" id="GO:0043005">
    <property type="term" value="C:neuron projection"/>
    <property type="evidence" value="ECO:0007669"/>
    <property type="project" value="TreeGrafter"/>
</dbReference>
<feature type="transmembrane region" description="Helical" evidence="10">
    <location>
        <begin position="46"/>
        <end position="74"/>
    </location>
</feature>
<evidence type="ECO:0000256" key="9">
    <source>
        <dbReference type="RuleBase" id="RU000688"/>
    </source>
</evidence>
<evidence type="ECO:0000256" key="2">
    <source>
        <dbReference type="ARBA" id="ARBA00022475"/>
    </source>
</evidence>
<keyword evidence="6 10" id="KW-0472">Membrane</keyword>
<dbReference type="EMBL" id="CATQJL010000223">
    <property type="protein sequence ID" value="CAJ0598969.1"/>
    <property type="molecule type" value="Genomic_DNA"/>
</dbReference>
<dbReference type="PRINTS" id="PR00237">
    <property type="entry name" value="GPCRRHODOPSN"/>
</dbReference>
<name>A0AA36M4U9_CYLNA</name>
<accession>A0AA36M4U9</accession>
<evidence type="ECO:0000256" key="5">
    <source>
        <dbReference type="ARBA" id="ARBA00023040"/>
    </source>
</evidence>
<dbReference type="Pfam" id="PF00001">
    <property type="entry name" value="7tm_1"/>
    <property type="match status" value="1"/>
</dbReference>
<feature type="transmembrane region" description="Helical" evidence="10">
    <location>
        <begin position="164"/>
        <end position="185"/>
    </location>
</feature>
<dbReference type="InterPro" id="IPR017452">
    <property type="entry name" value="GPCR_Rhodpsn_7TM"/>
</dbReference>
<evidence type="ECO:0000256" key="7">
    <source>
        <dbReference type="ARBA" id="ARBA00023170"/>
    </source>
</evidence>
<dbReference type="GO" id="GO:0005886">
    <property type="term" value="C:plasma membrane"/>
    <property type="evidence" value="ECO:0007669"/>
    <property type="project" value="UniProtKB-SubCell"/>
</dbReference>
<keyword evidence="8 9" id="KW-0807">Transducer</keyword>
<evidence type="ECO:0000256" key="10">
    <source>
        <dbReference type="SAM" id="Phobius"/>
    </source>
</evidence>
<evidence type="ECO:0000313" key="13">
    <source>
        <dbReference type="Proteomes" id="UP001176961"/>
    </source>
</evidence>
<evidence type="ECO:0000256" key="3">
    <source>
        <dbReference type="ARBA" id="ARBA00022692"/>
    </source>
</evidence>
<feature type="transmembrane region" description="Helical" evidence="10">
    <location>
        <begin position="86"/>
        <end position="105"/>
    </location>
</feature>
<keyword evidence="3 9" id="KW-0812">Transmembrane</keyword>
<keyword evidence="7 9" id="KW-0675">Receptor</keyword>
<keyword evidence="5 9" id="KW-0297">G-protein coupled receptor</keyword>
<evidence type="ECO:0000256" key="4">
    <source>
        <dbReference type="ARBA" id="ARBA00022989"/>
    </source>
</evidence>